<keyword evidence="4 6" id="KW-1133">Transmembrane helix</keyword>
<protein>
    <submittedName>
        <fullName evidence="7">Uncharacterized protein</fullName>
    </submittedName>
</protein>
<keyword evidence="3" id="KW-0256">Endoplasmic reticulum</keyword>
<organism evidence="7 8">
    <name type="scientific">Dissophora globulifera</name>
    <dbReference type="NCBI Taxonomy" id="979702"/>
    <lineage>
        <taxon>Eukaryota</taxon>
        <taxon>Fungi</taxon>
        <taxon>Fungi incertae sedis</taxon>
        <taxon>Mucoromycota</taxon>
        <taxon>Mortierellomycotina</taxon>
        <taxon>Mortierellomycetes</taxon>
        <taxon>Mortierellales</taxon>
        <taxon>Mortierellaceae</taxon>
        <taxon>Dissophora</taxon>
    </lineage>
</organism>
<comment type="caution">
    <text evidence="7">The sequence shown here is derived from an EMBL/GenBank/DDBJ whole genome shotgun (WGS) entry which is preliminary data.</text>
</comment>
<dbReference type="Pfam" id="PF11712">
    <property type="entry name" value="Vma12"/>
    <property type="match status" value="1"/>
</dbReference>
<evidence type="ECO:0000256" key="6">
    <source>
        <dbReference type="SAM" id="Phobius"/>
    </source>
</evidence>
<gene>
    <name evidence="7" type="ORF">BGZ99_001471</name>
</gene>
<dbReference type="GO" id="GO:0005789">
    <property type="term" value="C:endoplasmic reticulum membrane"/>
    <property type="evidence" value="ECO:0007669"/>
    <property type="project" value="UniProtKB-SubCell"/>
</dbReference>
<evidence type="ECO:0000313" key="7">
    <source>
        <dbReference type="EMBL" id="KAG0324751.1"/>
    </source>
</evidence>
<feature type="transmembrane region" description="Helical" evidence="6">
    <location>
        <begin position="166"/>
        <end position="186"/>
    </location>
</feature>
<keyword evidence="8" id="KW-1185">Reference proteome</keyword>
<keyword evidence="5 6" id="KW-0472">Membrane</keyword>
<accession>A0A9P6UXT0</accession>
<evidence type="ECO:0000313" key="8">
    <source>
        <dbReference type="Proteomes" id="UP000738325"/>
    </source>
</evidence>
<dbReference type="EMBL" id="JAAAIP010000138">
    <property type="protein sequence ID" value="KAG0324751.1"/>
    <property type="molecule type" value="Genomic_DNA"/>
</dbReference>
<dbReference type="InterPro" id="IPR021013">
    <property type="entry name" value="ATPase_Vma12"/>
</dbReference>
<name>A0A9P6UXT0_9FUNG</name>
<comment type="subcellular location">
    <subcellularLocation>
        <location evidence="1">Endoplasmic reticulum membrane</location>
        <topology evidence="1">Multi-pass membrane protein</topology>
    </subcellularLocation>
</comment>
<evidence type="ECO:0000256" key="2">
    <source>
        <dbReference type="ARBA" id="ARBA00022692"/>
    </source>
</evidence>
<sequence>MVNLIWTPRLERAFQKLDAISSSKAPLTSSMKTPWPNAEETQTVQEVSLLLQSKDRVFVEFDLIRRVSAMLLKYDRSTASPTDSSDASEDWVHVMIKGSAVYIPKPAPKERSPELDRIMDDVKAKLAEREYRRMISSIDYTASSNGSISSGIRQDMKELKEVKAHTIGIINVLYTGAAVFTAVYMISGHFTEDLGKRSY</sequence>
<evidence type="ECO:0000256" key="1">
    <source>
        <dbReference type="ARBA" id="ARBA00004477"/>
    </source>
</evidence>
<dbReference type="Proteomes" id="UP000738325">
    <property type="component" value="Unassembled WGS sequence"/>
</dbReference>
<dbReference type="PANTHER" id="PTHR31394:SF1">
    <property type="entry name" value="TRANSMEMBRANE PROTEIN 199"/>
    <property type="match status" value="1"/>
</dbReference>
<evidence type="ECO:0000256" key="4">
    <source>
        <dbReference type="ARBA" id="ARBA00022989"/>
    </source>
</evidence>
<dbReference type="GO" id="GO:0070072">
    <property type="term" value="P:vacuolar proton-transporting V-type ATPase complex assembly"/>
    <property type="evidence" value="ECO:0007669"/>
    <property type="project" value="InterPro"/>
</dbReference>
<dbReference type="OrthoDB" id="19981at2759"/>
<evidence type="ECO:0000256" key="3">
    <source>
        <dbReference type="ARBA" id="ARBA00022824"/>
    </source>
</evidence>
<proteinExistence type="predicted"/>
<evidence type="ECO:0000256" key="5">
    <source>
        <dbReference type="ARBA" id="ARBA00023136"/>
    </source>
</evidence>
<dbReference type="PANTHER" id="PTHR31394">
    <property type="entry name" value="TRANSMEMBRANE PROTEIN 199"/>
    <property type="match status" value="1"/>
</dbReference>
<reference evidence="7" key="1">
    <citation type="journal article" date="2020" name="Fungal Divers.">
        <title>Resolving the Mortierellaceae phylogeny through synthesis of multi-gene phylogenetics and phylogenomics.</title>
        <authorList>
            <person name="Vandepol N."/>
            <person name="Liber J."/>
            <person name="Desiro A."/>
            <person name="Na H."/>
            <person name="Kennedy M."/>
            <person name="Barry K."/>
            <person name="Grigoriev I.V."/>
            <person name="Miller A.N."/>
            <person name="O'Donnell K."/>
            <person name="Stajich J.E."/>
            <person name="Bonito G."/>
        </authorList>
    </citation>
    <scope>NUCLEOTIDE SEQUENCE</scope>
    <source>
        <strain evidence="7">REB-010B</strain>
    </source>
</reference>
<dbReference type="AlphaFoldDB" id="A0A9P6UXT0"/>
<keyword evidence="2 6" id="KW-0812">Transmembrane</keyword>